<accession>A0ABR4Q5H3</accession>
<feature type="region of interest" description="Disordered" evidence="1">
    <location>
        <begin position="1"/>
        <end position="60"/>
    </location>
</feature>
<proteinExistence type="predicted"/>
<evidence type="ECO:0000313" key="3">
    <source>
        <dbReference type="Proteomes" id="UP001651158"/>
    </source>
</evidence>
<dbReference type="Proteomes" id="UP001651158">
    <property type="component" value="Unassembled WGS sequence"/>
</dbReference>
<name>A0ABR4Q5H3_9CEST</name>
<organism evidence="2 3">
    <name type="scientific">Taenia crassiceps</name>
    <dbReference type="NCBI Taxonomy" id="6207"/>
    <lineage>
        <taxon>Eukaryota</taxon>
        <taxon>Metazoa</taxon>
        <taxon>Spiralia</taxon>
        <taxon>Lophotrochozoa</taxon>
        <taxon>Platyhelminthes</taxon>
        <taxon>Cestoda</taxon>
        <taxon>Eucestoda</taxon>
        <taxon>Cyclophyllidea</taxon>
        <taxon>Taeniidae</taxon>
        <taxon>Taenia</taxon>
    </lineage>
</organism>
<keyword evidence="3" id="KW-1185">Reference proteome</keyword>
<comment type="caution">
    <text evidence="2">The sequence shown here is derived from an EMBL/GenBank/DDBJ whole genome shotgun (WGS) entry which is preliminary data.</text>
</comment>
<gene>
    <name evidence="2" type="ORF">TcWFU_000934</name>
</gene>
<feature type="compositionally biased region" description="Polar residues" evidence="1">
    <location>
        <begin position="1"/>
        <end position="17"/>
    </location>
</feature>
<evidence type="ECO:0000256" key="1">
    <source>
        <dbReference type="SAM" id="MobiDB-lite"/>
    </source>
</evidence>
<sequence>MDGSAIIQSLSRSQPDNHISVDMYTQTTTTTDITADENDPTGGGDGLAAHNRRKQGRPSRIETSIKGVFAVEAAVAVLSFLYSPDTRLRRTGVFVLPPVPRFTTTTSQYGVSRLSAI</sequence>
<evidence type="ECO:0000313" key="2">
    <source>
        <dbReference type="EMBL" id="KAL5104822.1"/>
    </source>
</evidence>
<dbReference type="EMBL" id="JAKROA010000010">
    <property type="protein sequence ID" value="KAL5104822.1"/>
    <property type="molecule type" value="Genomic_DNA"/>
</dbReference>
<reference evidence="2 3" key="1">
    <citation type="journal article" date="2022" name="Front. Cell. Infect. Microbiol.">
        <title>The Genomes of Two Strains of Taenia crassiceps the Animal Model for the Study of Human Cysticercosis.</title>
        <authorList>
            <person name="Bobes R.J."/>
            <person name="Estrada K."/>
            <person name="Rios-Valencia D.G."/>
            <person name="Calderon-Gallegos A."/>
            <person name="de la Torre P."/>
            <person name="Carrero J.C."/>
            <person name="Sanchez-Flores A."/>
            <person name="Laclette J.P."/>
        </authorList>
    </citation>
    <scope>NUCLEOTIDE SEQUENCE [LARGE SCALE GENOMIC DNA]</scope>
    <source>
        <strain evidence="2">WFUcys</strain>
    </source>
</reference>
<protein>
    <submittedName>
        <fullName evidence="2">Uncharacterized protein</fullName>
    </submittedName>
</protein>